<name>A0A4Z0PYM4_9BACT</name>
<dbReference type="AlphaFoldDB" id="A0A4Z0PYM4"/>
<organism evidence="5 6">
    <name type="scientific">Hymenobacter aquaticus</name>
    <dbReference type="NCBI Taxonomy" id="1867101"/>
    <lineage>
        <taxon>Bacteria</taxon>
        <taxon>Pseudomonadati</taxon>
        <taxon>Bacteroidota</taxon>
        <taxon>Cytophagia</taxon>
        <taxon>Cytophagales</taxon>
        <taxon>Hymenobacteraceae</taxon>
        <taxon>Hymenobacter</taxon>
    </lineage>
</organism>
<dbReference type="InterPro" id="IPR057326">
    <property type="entry name" value="KR_dom"/>
</dbReference>
<dbReference type="GO" id="GO:0005737">
    <property type="term" value="C:cytoplasm"/>
    <property type="evidence" value="ECO:0007669"/>
    <property type="project" value="TreeGrafter"/>
</dbReference>
<dbReference type="GO" id="GO:0016491">
    <property type="term" value="F:oxidoreductase activity"/>
    <property type="evidence" value="ECO:0007669"/>
    <property type="project" value="UniProtKB-KW"/>
</dbReference>
<dbReference type="SUPFAM" id="SSF51735">
    <property type="entry name" value="NAD(P)-binding Rossmann-fold domains"/>
    <property type="match status" value="1"/>
</dbReference>
<dbReference type="Gene3D" id="3.40.50.720">
    <property type="entry name" value="NAD(P)-binding Rossmann-like Domain"/>
    <property type="match status" value="1"/>
</dbReference>
<evidence type="ECO:0000256" key="2">
    <source>
        <dbReference type="ARBA" id="ARBA00023002"/>
    </source>
</evidence>
<evidence type="ECO:0000313" key="5">
    <source>
        <dbReference type="EMBL" id="TGE22356.1"/>
    </source>
</evidence>
<dbReference type="InterPro" id="IPR036291">
    <property type="entry name" value="NAD(P)-bd_dom_sf"/>
</dbReference>
<dbReference type="RefSeq" id="WP_135464872.1">
    <property type="nucleotide sequence ID" value="NZ_SRLC01000002.1"/>
</dbReference>
<dbReference type="SMART" id="SM00822">
    <property type="entry name" value="PKS_KR"/>
    <property type="match status" value="1"/>
</dbReference>
<protein>
    <submittedName>
        <fullName evidence="5">SDR family oxidoreductase</fullName>
    </submittedName>
</protein>
<evidence type="ECO:0000256" key="1">
    <source>
        <dbReference type="ARBA" id="ARBA00022857"/>
    </source>
</evidence>
<comment type="caution">
    <text evidence="5">The sequence shown here is derived from an EMBL/GenBank/DDBJ whole genome shotgun (WGS) entry which is preliminary data.</text>
</comment>
<dbReference type="CDD" id="cd05325">
    <property type="entry name" value="carb_red_sniffer_like_SDR_c"/>
    <property type="match status" value="1"/>
</dbReference>
<keyword evidence="1" id="KW-0521">NADP</keyword>
<dbReference type="InterPro" id="IPR002347">
    <property type="entry name" value="SDR_fam"/>
</dbReference>
<dbReference type="Pfam" id="PF00106">
    <property type="entry name" value="adh_short"/>
    <property type="match status" value="1"/>
</dbReference>
<dbReference type="PANTHER" id="PTHR43544:SF7">
    <property type="entry name" value="NADB-LER2"/>
    <property type="match status" value="1"/>
</dbReference>
<dbReference type="PANTHER" id="PTHR43544">
    <property type="entry name" value="SHORT-CHAIN DEHYDROGENASE/REDUCTASE"/>
    <property type="match status" value="1"/>
</dbReference>
<dbReference type="PRINTS" id="PR00080">
    <property type="entry name" value="SDRFAMILY"/>
</dbReference>
<evidence type="ECO:0000313" key="6">
    <source>
        <dbReference type="Proteomes" id="UP000297549"/>
    </source>
</evidence>
<comment type="similarity">
    <text evidence="3">Belongs to the short-chain dehydrogenases/reductases (SDR) family.</text>
</comment>
<keyword evidence="6" id="KW-1185">Reference proteome</keyword>
<gene>
    <name evidence="5" type="ORF">E5K00_19125</name>
</gene>
<sequence>MKSVLITGANRGLGLELTHQYLERGDQVFAATRQPDSATDLRALGQQHEGRLTVLPLDVTSADSLRAAYAQVAAATDHLDILINNAGILPGHPGSGIDDDSSETQKLGQLRYEDAMQVIGTNAVGPLLVTQQFLPLLKAGHKSRVVSLSSGLGSLELKASGSHYHYSASKAAMNMYMRTLAAEAGHFGIISIMVDPGWMRTDMGGTGAALPAADSARGIIRLTDQLHAEENGSFVTWQGKPVAW</sequence>
<dbReference type="PRINTS" id="PR00081">
    <property type="entry name" value="GDHRDH"/>
</dbReference>
<evidence type="ECO:0000256" key="3">
    <source>
        <dbReference type="RuleBase" id="RU000363"/>
    </source>
</evidence>
<dbReference type="EMBL" id="SRLC01000002">
    <property type="protein sequence ID" value="TGE22356.1"/>
    <property type="molecule type" value="Genomic_DNA"/>
</dbReference>
<reference evidence="5 6" key="1">
    <citation type="submission" date="2019-04" db="EMBL/GenBank/DDBJ databases">
        <authorList>
            <person name="Feng G."/>
            <person name="Zhang J."/>
            <person name="Zhu H."/>
        </authorList>
    </citation>
    <scope>NUCLEOTIDE SEQUENCE [LARGE SCALE GENOMIC DNA]</scope>
    <source>
        <strain evidence="5 6">JCM 31653</strain>
    </source>
</reference>
<keyword evidence="2" id="KW-0560">Oxidoreductase</keyword>
<evidence type="ECO:0000259" key="4">
    <source>
        <dbReference type="SMART" id="SM00822"/>
    </source>
</evidence>
<dbReference type="InterPro" id="IPR051468">
    <property type="entry name" value="Fungal_SecMetab_SDRs"/>
</dbReference>
<accession>A0A4Z0PYM4</accession>
<dbReference type="OrthoDB" id="5786478at2"/>
<feature type="domain" description="Ketoreductase" evidence="4">
    <location>
        <begin position="2"/>
        <end position="201"/>
    </location>
</feature>
<proteinExistence type="inferred from homology"/>
<dbReference type="Proteomes" id="UP000297549">
    <property type="component" value="Unassembled WGS sequence"/>
</dbReference>